<feature type="domain" description="C3H1-type" evidence="6">
    <location>
        <begin position="22"/>
        <end position="47"/>
    </location>
</feature>
<evidence type="ECO:0000313" key="7">
    <source>
        <dbReference type="EMBL" id="CAK0874755.1"/>
    </source>
</evidence>
<keyword evidence="3 4" id="KW-0862">Zinc</keyword>
<evidence type="ECO:0000256" key="4">
    <source>
        <dbReference type="PROSITE-ProRule" id="PRU00723"/>
    </source>
</evidence>
<evidence type="ECO:0000313" key="8">
    <source>
        <dbReference type="Proteomes" id="UP001189429"/>
    </source>
</evidence>
<feature type="zinc finger region" description="C3H1-type" evidence="4">
    <location>
        <begin position="22"/>
        <end position="47"/>
    </location>
</feature>
<proteinExistence type="predicted"/>
<organism evidence="7 8">
    <name type="scientific">Prorocentrum cordatum</name>
    <dbReference type="NCBI Taxonomy" id="2364126"/>
    <lineage>
        <taxon>Eukaryota</taxon>
        <taxon>Sar</taxon>
        <taxon>Alveolata</taxon>
        <taxon>Dinophyceae</taxon>
        <taxon>Prorocentrales</taxon>
        <taxon>Prorocentraceae</taxon>
        <taxon>Prorocentrum</taxon>
    </lineage>
</organism>
<gene>
    <name evidence="7" type="ORF">PCOR1329_LOCUS59566</name>
</gene>
<keyword evidence="1 4" id="KW-0479">Metal-binding</keyword>
<keyword evidence="2 4" id="KW-0863">Zinc-finger</keyword>
<dbReference type="InterPro" id="IPR000571">
    <property type="entry name" value="Znf_CCCH"/>
</dbReference>
<keyword evidence="8" id="KW-1185">Reference proteome</keyword>
<dbReference type="PROSITE" id="PS50103">
    <property type="entry name" value="ZF_C3H1"/>
    <property type="match status" value="1"/>
</dbReference>
<feature type="region of interest" description="Disordered" evidence="5">
    <location>
        <begin position="60"/>
        <end position="125"/>
    </location>
</feature>
<evidence type="ECO:0000256" key="5">
    <source>
        <dbReference type="SAM" id="MobiDB-lite"/>
    </source>
</evidence>
<sequence length="135" mass="14429">RIPERHKSIGYYTCASGMGCSPCEFFHRARSCKHGQQCAFCHLHKPRCSRNAVQRRRLKKHMLGRGLSDDGTPLSDDGTLPSEGGAESRTQSPSRATEDELQTPTPSGGPARDAELEEAPGSEPAAALAVGALVA</sequence>
<protein>
    <recommendedName>
        <fullName evidence="6">C3H1-type domain-containing protein</fullName>
    </recommendedName>
</protein>
<evidence type="ECO:0000256" key="1">
    <source>
        <dbReference type="ARBA" id="ARBA00022723"/>
    </source>
</evidence>
<evidence type="ECO:0000256" key="2">
    <source>
        <dbReference type="ARBA" id="ARBA00022771"/>
    </source>
</evidence>
<comment type="caution">
    <text evidence="7">The sequence shown here is derived from an EMBL/GenBank/DDBJ whole genome shotgun (WGS) entry which is preliminary data.</text>
</comment>
<feature type="non-terminal residue" evidence="7">
    <location>
        <position position="1"/>
    </location>
</feature>
<evidence type="ECO:0000256" key="3">
    <source>
        <dbReference type="ARBA" id="ARBA00022833"/>
    </source>
</evidence>
<reference evidence="7" key="1">
    <citation type="submission" date="2023-10" db="EMBL/GenBank/DDBJ databases">
        <authorList>
            <person name="Chen Y."/>
            <person name="Shah S."/>
            <person name="Dougan E. K."/>
            <person name="Thang M."/>
            <person name="Chan C."/>
        </authorList>
    </citation>
    <scope>NUCLEOTIDE SEQUENCE [LARGE SCALE GENOMIC DNA]</scope>
</reference>
<dbReference type="SUPFAM" id="SSF90229">
    <property type="entry name" value="CCCH zinc finger"/>
    <property type="match status" value="1"/>
</dbReference>
<dbReference type="Proteomes" id="UP001189429">
    <property type="component" value="Unassembled WGS sequence"/>
</dbReference>
<dbReference type="EMBL" id="CAUYUJ010017429">
    <property type="protein sequence ID" value="CAK0874755.1"/>
    <property type="molecule type" value="Genomic_DNA"/>
</dbReference>
<name>A0ABN9VRF0_9DINO</name>
<accession>A0ABN9VRF0</accession>
<dbReference type="InterPro" id="IPR036855">
    <property type="entry name" value="Znf_CCCH_sf"/>
</dbReference>
<evidence type="ECO:0000259" key="6">
    <source>
        <dbReference type="PROSITE" id="PS50103"/>
    </source>
</evidence>